<dbReference type="PANTHER" id="PTHR34477">
    <property type="entry name" value="UPF0213 PROTEIN YHBQ"/>
    <property type="match status" value="1"/>
</dbReference>
<protein>
    <submittedName>
        <fullName evidence="2">GIY-YIG nuclease family protein</fullName>
    </submittedName>
</protein>
<dbReference type="SUPFAM" id="SSF82771">
    <property type="entry name" value="GIY-YIG endonuclease"/>
    <property type="match status" value="1"/>
</dbReference>
<evidence type="ECO:0000313" key="2">
    <source>
        <dbReference type="EMBL" id="WOS98001.1"/>
    </source>
</evidence>
<name>A0A9X7F928_NEIPE</name>
<evidence type="ECO:0000313" key="3">
    <source>
        <dbReference type="Proteomes" id="UP000234781"/>
    </source>
</evidence>
<dbReference type="Proteomes" id="UP000234781">
    <property type="component" value="Chromosome"/>
</dbReference>
<dbReference type="EMBL" id="CP136962">
    <property type="protein sequence ID" value="WOS98001.1"/>
    <property type="molecule type" value="Genomic_DNA"/>
</dbReference>
<dbReference type="PROSITE" id="PS50164">
    <property type="entry name" value="GIY_YIG"/>
    <property type="match status" value="1"/>
</dbReference>
<gene>
    <name evidence="2" type="ORF">CYJ98_010660</name>
</gene>
<dbReference type="Pfam" id="PF01541">
    <property type="entry name" value="GIY-YIG"/>
    <property type="match status" value="1"/>
</dbReference>
<dbReference type="InterPro" id="IPR035901">
    <property type="entry name" value="GIY-YIG_endonuc_sf"/>
</dbReference>
<dbReference type="PANTHER" id="PTHR34477:SF1">
    <property type="entry name" value="UPF0213 PROTEIN YHBQ"/>
    <property type="match status" value="1"/>
</dbReference>
<evidence type="ECO:0000256" key="1">
    <source>
        <dbReference type="ARBA" id="ARBA00007435"/>
    </source>
</evidence>
<proteinExistence type="inferred from homology"/>
<dbReference type="Gene3D" id="3.40.1440.10">
    <property type="entry name" value="GIY-YIG endonuclease"/>
    <property type="match status" value="1"/>
</dbReference>
<comment type="similarity">
    <text evidence="1">Belongs to the UPF0213 family.</text>
</comment>
<dbReference type="RefSeq" id="WP_101756178.1">
    <property type="nucleotide sequence ID" value="NZ_CP136962.1"/>
</dbReference>
<reference evidence="3" key="1">
    <citation type="submission" date="2017-12" db="EMBL/GenBank/DDBJ databases">
        <title>Phylogenetic diversity of female urinary microbiome.</title>
        <authorList>
            <person name="Thomas-White K."/>
            <person name="Wolfe A.J."/>
        </authorList>
    </citation>
    <scope>NUCLEOTIDE SEQUENCE [LARGE SCALE GENOMIC DNA]</scope>
    <source>
        <strain evidence="3">UMB0023</strain>
    </source>
</reference>
<dbReference type="InterPro" id="IPR000305">
    <property type="entry name" value="GIY-YIG_endonuc"/>
</dbReference>
<keyword evidence="3" id="KW-1185">Reference proteome</keyword>
<organism evidence="2 3">
    <name type="scientific">Neisseria perflava</name>
    <dbReference type="NCBI Taxonomy" id="33053"/>
    <lineage>
        <taxon>Bacteria</taxon>
        <taxon>Pseudomonadati</taxon>
        <taxon>Pseudomonadota</taxon>
        <taxon>Betaproteobacteria</taxon>
        <taxon>Neisseriales</taxon>
        <taxon>Neisseriaceae</taxon>
        <taxon>Neisseria</taxon>
    </lineage>
</organism>
<dbReference type="InterPro" id="IPR050190">
    <property type="entry name" value="UPF0213_domain"/>
</dbReference>
<dbReference type="AlphaFoldDB" id="A0A9X7F928"/>
<dbReference type="CDD" id="cd10456">
    <property type="entry name" value="GIY-YIG_UPF0213"/>
    <property type="match status" value="1"/>
</dbReference>
<sequence length="90" mass="10217">MNADNWSVYLILCENGAFYCGISNRPQERFATHLSGKGAKYTRLNKPVEMRIVSDGLNKSEALKREIGIKKLTAEQKRELWAEAETLAKD</sequence>
<accession>A0A9X7F928</accession>